<gene>
    <name evidence="1" type="ORF">TRIUR3_29677</name>
</gene>
<sequence length="57" mass="6669">MASQEDISYYEVLKIVRFAPPNIPNMAATHNQVMYSYRRVCPNLLDLLFHCILQIQV</sequence>
<dbReference type="EMBL" id="KD243290">
    <property type="protein sequence ID" value="EMS49446.1"/>
    <property type="molecule type" value="Genomic_DNA"/>
</dbReference>
<dbReference type="AlphaFoldDB" id="M7YQZ6"/>
<reference evidence="1" key="1">
    <citation type="journal article" date="2013" name="Nature">
        <title>Draft genome of the wheat A-genome progenitor Triticum urartu.</title>
        <authorList>
            <person name="Ling H.Q."/>
            <person name="Zhao S."/>
            <person name="Liu D."/>
            <person name="Wang J."/>
            <person name="Sun H."/>
            <person name="Zhang C."/>
            <person name="Fan H."/>
            <person name="Li D."/>
            <person name="Dong L."/>
            <person name="Tao Y."/>
            <person name="Gao C."/>
            <person name="Wu H."/>
            <person name="Li Y."/>
            <person name="Cui Y."/>
            <person name="Guo X."/>
            <person name="Zheng S."/>
            <person name="Wang B."/>
            <person name="Yu K."/>
            <person name="Liang Q."/>
            <person name="Yang W."/>
            <person name="Lou X."/>
            <person name="Chen J."/>
            <person name="Feng M."/>
            <person name="Jian J."/>
            <person name="Zhang X."/>
            <person name="Luo G."/>
            <person name="Jiang Y."/>
            <person name="Liu J."/>
            <person name="Wang Z."/>
            <person name="Sha Y."/>
            <person name="Zhang B."/>
            <person name="Wu H."/>
            <person name="Tang D."/>
            <person name="Shen Q."/>
            <person name="Xue P."/>
            <person name="Zou S."/>
            <person name="Wang X."/>
            <person name="Liu X."/>
            <person name="Wang F."/>
            <person name="Yang Y."/>
            <person name="An X."/>
            <person name="Dong Z."/>
            <person name="Zhang K."/>
            <person name="Zhang X."/>
            <person name="Luo M.C."/>
            <person name="Dvorak J."/>
            <person name="Tong Y."/>
            <person name="Wang J."/>
            <person name="Yang H."/>
            <person name="Li Z."/>
            <person name="Wang D."/>
            <person name="Zhang A."/>
            <person name="Wang J."/>
        </authorList>
    </citation>
    <scope>NUCLEOTIDE SEQUENCE</scope>
</reference>
<accession>M7YQZ6</accession>
<protein>
    <submittedName>
        <fullName evidence="1">Uncharacterized protein</fullName>
    </submittedName>
</protein>
<proteinExistence type="predicted"/>
<organism evidence="1">
    <name type="scientific">Triticum urartu</name>
    <name type="common">Red wild einkorn</name>
    <name type="synonym">Crithodium urartu</name>
    <dbReference type="NCBI Taxonomy" id="4572"/>
    <lineage>
        <taxon>Eukaryota</taxon>
        <taxon>Viridiplantae</taxon>
        <taxon>Streptophyta</taxon>
        <taxon>Embryophyta</taxon>
        <taxon>Tracheophyta</taxon>
        <taxon>Spermatophyta</taxon>
        <taxon>Magnoliopsida</taxon>
        <taxon>Liliopsida</taxon>
        <taxon>Poales</taxon>
        <taxon>Poaceae</taxon>
        <taxon>BOP clade</taxon>
        <taxon>Pooideae</taxon>
        <taxon>Triticodae</taxon>
        <taxon>Triticeae</taxon>
        <taxon>Triticinae</taxon>
        <taxon>Triticum</taxon>
    </lineage>
</organism>
<name>M7YQZ6_TRIUA</name>
<evidence type="ECO:0000313" key="1">
    <source>
        <dbReference type="EMBL" id="EMS49446.1"/>
    </source>
</evidence>